<organism evidence="2 3">
    <name type="scientific">Sphaerotilus sulfidivorans</name>
    <dbReference type="NCBI Taxonomy" id="639200"/>
    <lineage>
        <taxon>Bacteria</taxon>
        <taxon>Pseudomonadati</taxon>
        <taxon>Pseudomonadota</taxon>
        <taxon>Betaproteobacteria</taxon>
        <taxon>Burkholderiales</taxon>
        <taxon>Sphaerotilaceae</taxon>
        <taxon>Sphaerotilus</taxon>
    </lineage>
</organism>
<dbReference type="OrthoDB" id="7462971at2"/>
<protein>
    <submittedName>
        <fullName evidence="2">Uncharacterized protein</fullName>
    </submittedName>
</protein>
<name>A0A5C1Q7Q8_9BURK</name>
<reference evidence="1 4" key="2">
    <citation type="submission" date="2024-06" db="EMBL/GenBank/DDBJ databases">
        <title>Genomic Encyclopedia of Type Strains, Phase IV (KMG-IV): sequencing the most valuable type-strain genomes for metagenomic binning, comparative biology and taxonomic classification.</title>
        <authorList>
            <person name="Goeker M."/>
        </authorList>
    </citation>
    <scope>NUCLEOTIDE SEQUENCE [LARGE SCALE GENOMIC DNA]</scope>
    <source>
        <strain evidence="1 4">D-501</strain>
    </source>
</reference>
<reference evidence="2 3" key="1">
    <citation type="submission" date="2019-02" db="EMBL/GenBank/DDBJ databases">
        <title>Complete Genome Sequence and Methylome Analysis of Sphaerotilus natans subsp. sulfidivorans D-507.</title>
        <authorList>
            <person name="Fomenkov A."/>
            <person name="Gridneva E."/>
            <person name="Smolyakov D."/>
            <person name="Dubinina G."/>
            <person name="Vincze T."/>
            <person name="Grabovich M."/>
            <person name="Roberts R.J."/>
        </authorList>
    </citation>
    <scope>NUCLEOTIDE SEQUENCE [LARGE SCALE GENOMIC DNA]</scope>
    <source>
        <strain evidence="2 3">D-507</strain>
        <plasmid evidence="2">pSna507_unt10</plasmid>
        <plasmid evidence="3">psna507_unt10</plasmid>
    </source>
</reference>
<geneLocation type="plasmid" evidence="3">
    <name>psna507_unt10</name>
</geneLocation>
<dbReference type="Proteomes" id="UP000323522">
    <property type="component" value="Plasmid pSna507_unt10"/>
</dbReference>
<geneLocation type="plasmid" evidence="2">
    <name>pSna507_unt10</name>
</geneLocation>
<dbReference type="RefSeq" id="WP_149505548.1">
    <property type="nucleotide sequence ID" value="NZ_CP035710.1"/>
</dbReference>
<evidence type="ECO:0000313" key="3">
    <source>
        <dbReference type="Proteomes" id="UP000323522"/>
    </source>
</evidence>
<gene>
    <name evidence="1" type="ORF">ABIC99_003391</name>
    <name evidence="2" type="ORF">EWH46_18875</name>
</gene>
<keyword evidence="2" id="KW-0614">Plasmid</keyword>
<sequence length="469" mass="52652">MRTKEAIERNKRALVDSLGPRDPVGDAILRRGLEAIQAQFEPVEWQTRRDAILAALQPIGQHGPDLATAASIRVRADEIGWYVFLCEQALDDPLCVDVSQASRALPFIHSLGARWQYADRVAGIQEKLRELVTKYKADPDGVIFEILVALSYAEMGYDVEMLPQAPPAKSPDLKVSYGNFELFVECKRLSRRSEYGEKERNEFLRVWDAASAFLAENGQWIWFDAKFHVEASSLPTGYLLDLFKAKLPLKGSEEVLVDSAEATIRARTINHRRVHDHLSRWRVKYPSAQLSVLLGADWAPLNSEVTLLSASKRSEINGCEAGVLGTFIESMDWACGMTRVFDAEESIERKARDVKNRLSQAVQQLPTGAASVVHIGLETLEGHDIERRRTEKVMASMPEFVTDKPLVAVRVHLIQANQTLDKLWELDETVQKFQPDSLPISLDGLIPSQVLIPGHVPMRDGAHWDTQNN</sequence>
<evidence type="ECO:0000313" key="1">
    <source>
        <dbReference type="EMBL" id="MET3605561.1"/>
    </source>
</evidence>
<dbReference type="EMBL" id="JBEPLS010000018">
    <property type="protein sequence ID" value="MET3605561.1"/>
    <property type="molecule type" value="Genomic_DNA"/>
</dbReference>
<evidence type="ECO:0000313" key="4">
    <source>
        <dbReference type="Proteomes" id="UP001549111"/>
    </source>
</evidence>
<evidence type="ECO:0000313" key="2">
    <source>
        <dbReference type="EMBL" id="QEN02926.1"/>
    </source>
</evidence>
<dbReference type="AlphaFoldDB" id="A0A5C1Q7Q8"/>
<keyword evidence="4" id="KW-1185">Reference proteome</keyword>
<dbReference type="EMBL" id="CP035710">
    <property type="protein sequence ID" value="QEN02926.1"/>
    <property type="molecule type" value="Genomic_DNA"/>
</dbReference>
<dbReference type="Proteomes" id="UP001549111">
    <property type="component" value="Unassembled WGS sequence"/>
</dbReference>
<proteinExistence type="predicted"/>
<accession>A0A5C1Q7Q8</accession>
<dbReference type="KEGG" id="snn:EWH46_18875"/>